<comment type="cofactor">
    <cofactor evidence="9">
        <name>Zn(2+)</name>
        <dbReference type="ChEBI" id="CHEBI:29105"/>
    </cofactor>
    <text evidence="9">Binds 1 zinc ion per subunit.</text>
</comment>
<feature type="signal peptide" evidence="11">
    <location>
        <begin position="1"/>
        <end position="21"/>
    </location>
</feature>
<dbReference type="Pfam" id="PF01427">
    <property type="entry name" value="Peptidase_M15"/>
    <property type="match status" value="1"/>
</dbReference>
<comment type="function">
    <text evidence="9 10">Catalyzes hydrolysis of the D-alanyl-D-alanine dipeptide.</text>
</comment>
<evidence type="ECO:0000256" key="8">
    <source>
        <dbReference type="ARBA" id="ARBA00023316"/>
    </source>
</evidence>
<dbReference type="InterPro" id="IPR009045">
    <property type="entry name" value="Zn_M74/Hedgehog-like"/>
</dbReference>
<evidence type="ECO:0000313" key="12">
    <source>
        <dbReference type="EMBL" id="NNV55803.1"/>
    </source>
</evidence>
<dbReference type="Gene3D" id="3.30.1380.10">
    <property type="match status" value="1"/>
</dbReference>
<feature type="chain" id="PRO_5035321055" description="D-alanyl-D-alanine dipeptidase" evidence="11">
    <location>
        <begin position="22"/>
        <end position="217"/>
    </location>
</feature>
<dbReference type="EC" id="3.4.13.22" evidence="9 10"/>
<keyword evidence="4 9" id="KW-0378">Hydrolase</keyword>
<dbReference type="GO" id="GO:0160237">
    <property type="term" value="F:D-Ala-D-Ala dipeptidase activity"/>
    <property type="evidence" value="ECO:0007669"/>
    <property type="project" value="UniProtKB-EC"/>
</dbReference>
<dbReference type="EMBL" id="WHPF01000006">
    <property type="protein sequence ID" value="NNV55803.1"/>
    <property type="molecule type" value="Genomic_DNA"/>
</dbReference>
<keyword evidence="3 9" id="KW-0479">Metal-binding</keyword>
<evidence type="ECO:0000256" key="7">
    <source>
        <dbReference type="ARBA" id="ARBA00023049"/>
    </source>
</evidence>
<evidence type="ECO:0000256" key="5">
    <source>
        <dbReference type="ARBA" id="ARBA00022833"/>
    </source>
</evidence>
<evidence type="ECO:0000256" key="10">
    <source>
        <dbReference type="PIRNR" id="PIRNR026671"/>
    </source>
</evidence>
<dbReference type="HAMAP" id="MF_01924">
    <property type="entry name" value="A_A_dipeptidase"/>
    <property type="match status" value="1"/>
</dbReference>
<dbReference type="Proteomes" id="UP000598971">
    <property type="component" value="Unassembled WGS sequence"/>
</dbReference>
<keyword evidence="8 10" id="KW-0961">Cell wall biogenesis/degradation</keyword>
<proteinExistence type="inferred from homology"/>
<evidence type="ECO:0000256" key="2">
    <source>
        <dbReference type="ARBA" id="ARBA00022670"/>
    </source>
</evidence>
<feature type="binding site" evidence="9">
    <location>
        <position position="136"/>
    </location>
    <ligand>
        <name>Zn(2+)</name>
        <dbReference type="ChEBI" id="CHEBI:29105"/>
        <note>catalytic</note>
    </ligand>
</feature>
<reference evidence="12" key="1">
    <citation type="submission" date="2019-10" db="EMBL/GenBank/DDBJ databases">
        <title>Draft genome sequence of Panacibacter sp. KCS-6.</title>
        <authorList>
            <person name="Yim K.J."/>
        </authorList>
    </citation>
    <scope>NUCLEOTIDE SEQUENCE</scope>
    <source>
        <strain evidence="12">KCS-6</strain>
    </source>
</reference>
<evidence type="ECO:0000256" key="9">
    <source>
        <dbReference type="HAMAP-Rule" id="MF_01924"/>
    </source>
</evidence>
<dbReference type="SUPFAM" id="SSF55166">
    <property type="entry name" value="Hedgehog/DD-peptidase"/>
    <property type="match status" value="1"/>
</dbReference>
<feature type="site" description="Transition state stabilizer" evidence="9">
    <location>
        <position position="100"/>
    </location>
</feature>
<dbReference type="PROSITE" id="PS51257">
    <property type="entry name" value="PROKAR_LIPOPROTEIN"/>
    <property type="match status" value="1"/>
</dbReference>
<feature type="active site" description="Proton donor/acceptor" evidence="9">
    <location>
        <position position="194"/>
    </location>
</feature>
<evidence type="ECO:0000256" key="11">
    <source>
        <dbReference type="SAM" id="SignalP"/>
    </source>
</evidence>
<organism evidence="12 13">
    <name type="scientific">Limnovirga soli</name>
    <dbReference type="NCBI Taxonomy" id="2656915"/>
    <lineage>
        <taxon>Bacteria</taxon>
        <taxon>Pseudomonadati</taxon>
        <taxon>Bacteroidota</taxon>
        <taxon>Chitinophagia</taxon>
        <taxon>Chitinophagales</taxon>
        <taxon>Chitinophagaceae</taxon>
        <taxon>Limnovirga</taxon>
    </lineage>
</organism>
<sequence>MKKITILLLVLIGCSCLFSCAVQPPKETGEFYTTHLVELTKLDSSIHLDIRYATSNNLVGKPVYKEARAFLQQPAAEALVRINAKLHQKGYGLLVFDGYRPWSVTKLFWDNTSAENKKFVANPAKGSRHNRGCAVDLSLYNLATGKEVTMTGVYDEMSERSYPNYTGGTTEQRQLRDLLRQYMEADGFAVYEYEWWHFDFKDWQHYRIGNIPFSRIK</sequence>
<keyword evidence="13" id="KW-1185">Reference proteome</keyword>
<dbReference type="GO" id="GO:0071555">
    <property type="term" value="P:cell wall organization"/>
    <property type="evidence" value="ECO:0007669"/>
    <property type="project" value="UniProtKB-KW"/>
</dbReference>
<feature type="binding site" evidence="9">
    <location>
        <position position="129"/>
    </location>
    <ligand>
        <name>Zn(2+)</name>
        <dbReference type="ChEBI" id="CHEBI:29105"/>
        <note>catalytic</note>
    </ligand>
</feature>
<gene>
    <name evidence="12" type="ORF">GD597_10060</name>
</gene>
<keyword evidence="5 9" id="KW-0862">Zinc</keyword>
<dbReference type="CDD" id="cd14840">
    <property type="entry name" value="D-Ala-D-Ala_dipeptidase_Aad"/>
    <property type="match status" value="1"/>
</dbReference>
<dbReference type="AlphaFoldDB" id="A0A8J8JTD5"/>
<keyword evidence="2 9" id="KW-0645">Protease</keyword>
<comment type="similarity">
    <text evidence="9 10">Belongs to the peptidase M15D family.</text>
</comment>
<dbReference type="GO" id="GO:0008270">
    <property type="term" value="F:zinc ion binding"/>
    <property type="evidence" value="ECO:0007669"/>
    <property type="project" value="UniProtKB-UniRule"/>
</dbReference>
<comment type="catalytic activity">
    <reaction evidence="1 9 10">
        <text>D-alanyl-D-alanine + H2O = 2 D-alanine</text>
        <dbReference type="Rhea" id="RHEA:20661"/>
        <dbReference type="ChEBI" id="CHEBI:15377"/>
        <dbReference type="ChEBI" id="CHEBI:57416"/>
        <dbReference type="ChEBI" id="CHEBI:57822"/>
        <dbReference type="EC" id="3.4.13.22"/>
    </reaction>
</comment>
<evidence type="ECO:0000256" key="4">
    <source>
        <dbReference type="ARBA" id="ARBA00022801"/>
    </source>
</evidence>
<comment type="caution">
    <text evidence="12">The sequence shown here is derived from an EMBL/GenBank/DDBJ whole genome shotgun (WGS) entry which is preliminary data.</text>
</comment>
<keyword evidence="6 9" id="KW-0224">Dipeptidase</keyword>
<dbReference type="PANTHER" id="PTHR43126:SF1">
    <property type="entry name" value="D-ALANYL-D-ALANINE DIPEPTIDASE"/>
    <property type="match status" value="1"/>
</dbReference>
<dbReference type="InterPro" id="IPR000755">
    <property type="entry name" value="A_A_dipeptidase"/>
</dbReference>
<dbReference type="GO" id="GO:0006508">
    <property type="term" value="P:proteolysis"/>
    <property type="evidence" value="ECO:0007669"/>
    <property type="project" value="UniProtKB-KW"/>
</dbReference>
<keyword evidence="11" id="KW-0732">Signal</keyword>
<dbReference type="GO" id="GO:0008237">
    <property type="term" value="F:metallopeptidase activity"/>
    <property type="evidence" value="ECO:0007669"/>
    <property type="project" value="UniProtKB-KW"/>
</dbReference>
<evidence type="ECO:0000256" key="1">
    <source>
        <dbReference type="ARBA" id="ARBA00001362"/>
    </source>
</evidence>
<name>A0A8J8JTD5_9BACT</name>
<dbReference type="PIRSF" id="PIRSF026671">
    <property type="entry name" value="AA_dipeptidase"/>
    <property type="match status" value="1"/>
</dbReference>
<dbReference type="RefSeq" id="WP_171607732.1">
    <property type="nucleotide sequence ID" value="NZ_WHPF01000006.1"/>
</dbReference>
<dbReference type="PANTHER" id="PTHR43126">
    <property type="entry name" value="D-ALANYL-D-ALANINE DIPEPTIDASE"/>
    <property type="match status" value="1"/>
</dbReference>
<keyword evidence="7 9" id="KW-0482">Metalloprotease</keyword>
<evidence type="ECO:0000256" key="3">
    <source>
        <dbReference type="ARBA" id="ARBA00022723"/>
    </source>
</evidence>
<protein>
    <recommendedName>
        <fullName evidence="9 10">D-alanyl-D-alanine dipeptidase</fullName>
        <shortName evidence="9 10">D-Ala-D-Ala dipeptidase</shortName>
        <ecNumber evidence="9 10">3.4.13.22</ecNumber>
    </recommendedName>
</protein>
<evidence type="ECO:0000313" key="13">
    <source>
        <dbReference type="Proteomes" id="UP000598971"/>
    </source>
</evidence>
<evidence type="ECO:0000256" key="6">
    <source>
        <dbReference type="ARBA" id="ARBA00022997"/>
    </source>
</evidence>
<feature type="binding site" evidence="9">
    <location>
        <position position="197"/>
    </location>
    <ligand>
        <name>Zn(2+)</name>
        <dbReference type="ChEBI" id="CHEBI:29105"/>
        <note>catalytic</note>
    </ligand>
</feature>
<accession>A0A8J8JTD5</accession>